<dbReference type="PRINTS" id="PR00455">
    <property type="entry name" value="HTHTETR"/>
</dbReference>
<keyword evidence="3" id="KW-0804">Transcription</keyword>
<evidence type="ECO:0000256" key="2">
    <source>
        <dbReference type="ARBA" id="ARBA00023125"/>
    </source>
</evidence>
<dbReference type="AlphaFoldDB" id="A0A918AA36"/>
<organism evidence="6 7">
    <name type="scientific">Nonomuraea glycinis</name>
    <dbReference type="NCBI Taxonomy" id="2047744"/>
    <lineage>
        <taxon>Bacteria</taxon>
        <taxon>Bacillati</taxon>
        <taxon>Actinomycetota</taxon>
        <taxon>Actinomycetes</taxon>
        <taxon>Streptosporangiales</taxon>
        <taxon>Streptosporangiaceae</taxon>
        <taxon>Nonomuraea</taxon>
    </lineage>
</organism>
<dbReference type="EMBL" id="BMNK01000014">
    <property type="protein sequence ID" value="GGP13403.1"/>
    <property type="molecule type" value="Genomic_DNA"/>
</dbReference>
<evidence type="ECO:0000256" key="1">
    <source>
        <dbReference type="ARBA" id="ARBA00023015"/>
    </source>
</evidence>
<feature type="DNA-binding region" description="H-T-H motif" evidence="4">
    <location>
        <begin position="207"/>
        <end position="226"/>
    </location>
</feature>
<protein>
    <submittedName>
        <fullName evidence="6">TetR family transcriptional regulator</fullName>
    </submittedName>
</protein>
<accession>A0A918AA36</accession>
<sequence>MAARDLFVEHGYPNVSMSTIAAKVGIRAGALYRHFDTKATLLESVIADNFGWIDEPVNTAGFAEVVDDVLARVTDRPYLSDLWIHEVRYLPAEQARTLRRRMRQWTGNLVPPLRRARPGLDAGQEELLIWAIQSLTSCVGRRAIHAPQSVRLPVVRAGIHALTRAELPPTGAETVAPEAELLPVSRRERLLLAAIEQFSRNGYHETSMTSIGAAADVTGPNLYGYFASKADLLQAVYERGTHAMWLSLDEALAKTALTSGDSPRQALTAVVRSYVRIARTWSAILDDPTAEPGVVATTLTAQREYVGEWSALVSRVLPHLDPRVARLRVQLGLFLAADLYRNPRVSRHDSFPDSVTALVLAVLCDDSDAPKNSDPGPS</sequence>
<dbReference type="Gene3D" id="1.10.10.60">
    <property type="entry name" value="Homeodomain-like"/>
    <property type="match status" value="2"/>
</dbReference>
<dbReference type="GO" id="GO:0000976">
    <property type="term" value="F:transcription cis-regulatory region binding"/>
    <property type="evidence" value="ECO:0007669"/>
    <property type="project" value="TreeGrafter"/>
</dbReference>
<evidence type="ECO:0000256" key="4">
    <source>
        <dbReference type="PROSITE-ProRule" id="PRU00335"/>
    </source>
</evidence>
<feature type="domain" description="HTH tetR-type" evidence="5">
    <location>
        <begin position="184"/>
        <end position="244"/>
    </location>
</feature>
<keyword evidence="2 4" id="KW-0238">DNA-binding</keyword>
<dbReference type="InterPro" id="IPR009057">
    <property type="entry name" value="Homeodomain-like_sf"/>
</dbReference>
<dbReference type="PROSITE" id="PS50977">
    <property type="entry name" value="HTH_TETR_2"/>
    <property type="match status" value="2"/>
</dbReference>
<reference evidence="6" key="2">
    <citation type="submission" date="2020-09" db="EMBL/GenBank/DDBJ databases">
        <authorList>
            <person name="Sun Q."/>
            <person name="Zhou Y."/>
        </authorList>
    </citation>
    <scope>NUCLEOTIDE SEQUENCE</scope>
    <source>
        <strain evidence="6">CGMCC 4.7430</strain>
    </source>
</reference>
<dbReference type="PANTHER" id="PTHR30055">
    <property type="entry name" value="HTH-TYPE TRANSCRIPTIONAL REGULATOR RUTR"/>
    <property type="match status" value="1"/>
</dbReference>
<gene>
    <name evidence="6" type="ORF">GCM10012278_65030</name>
</gene>
<dbReference type="PANTHER" id="PTHR30055:SF234">
    <property type="entry name" value="HTH-TYPE TRANSCRIPTIONAL REGULATOR BETI"/>
    <property type="match status" value="1"/>
</dbReference>
<dbReference type="InterPro" id="IPR001647">
    <property type="entry name" value="HTH_TetR"/>
</dbReference>
<dbReference type="PROSITE" id="PS01081">
    <property type="entry name" value="HTH_TETR_1"/>
    <property type="match status" value="1"/>
</dbReference>
<evidence type="ECO:0000259" key="5">
    <source>
        <dbReference type="PROSITE" id="PS50977"/>
    </source>
</evidence>
<proteinExistence type="predicted"/>
<dbReference type="Pfam" id="PF00440">
    <property type="entry name" value="TetR_N"/>
    <property type="match status" value="2"/>
</dbReference>
<name>A0A918AA36_9ACTN</name>
<dbReference type="InterPro" id="IPR050109">
    <property type="entry name" value="HTH-type_TetR-like_transc_reg"/>
</dbReference>
<feature type="DNA-binding region" description="H-T-H motif" evidence="4">
    <location>
        <begin position="16"/>
        <end position="35"/>
    </location>
</feature>
<evidence type="ECO:0000256" key="3">
    <source>
        <dbReference type="ARBA" id="ARBA00023163"/>
    </source>
</evidence>
<comment type="caution">
    <text evidence="6">The sequence shown here is derived from an EMBL/GenBank/DDBJ whole genome shotgun (WGS) entry which is preliminary data.</text>
</comment>
<dbReference type="GO" id="GO:0003700">
    <property type="term" value="F:DNA-binding transcription factor activity"/>
    <property type="evidence" value="ECO:0007669"/>
    <property type="project" value="TreeGrafter"/>
</dbReference>
<reference evidence="6" key="1">
    <citation type="journal article" date="2014" name="Int. J. Syst. Evol. Microbiol.">
        <title>Complete genome sequence of Corynebacterium casei LMG S-19264T (=DSM 44701T), isolated from a smear-ripened cheese.</title>
        <authorList>
            <consortium name="US DOE Joint Genome Institute (JGI-PGF)"/>
            <person name="Walter F."/>
            <person name="Albersmeier A."/>
            <person name="Kalinowski J."/>
            <person name="Ruckert C."/>
        </authorList>
    </citation>
    <scope>NUCLEOTIDE SEQUENCE</scope>
    <source>
        <strain evidence="6">CGMCC 4.7430</strain>
    </source>
</reference>
<keyword evidence="1" id="KW-0805">Transcription regulation</keyword>
<evidence type="ECO:0000313" key="7">
    <source>
        <dbReference type="Proteomes" id="UP000660745"/>
    </source>
</evidence>
<feature type="domain" description="HTH tetR-type" evidence="5">
    <location>
        <begin position="1"/>
        <end position="53"/>
    </location>
</feature>
<keyword evidence="7" id="KW-1185">Reference proteome</keyword>
<dbReference type="Proteomes" id="UP000660745">
    <property type="component" value="Unassembled WGS sequence"/>
</dbReference>
<dbReference type="InterPro" id="IPR023772">
    <property type="entry name" value="DNA-bd_HTH_TetR-type_CS"/>
</dbReference>
<evidence type="ECO:0000313" key="6">
    <source>
        <dbReference type="EMBL" id="GGP13403.1"/>
    </source>
</evidence>
<dbReference type="Gene3D" id="1.10.357.10">
    <property type="entry name" value="Tetracycline Repressor, domain 2"/>
    <property type="match status" value="2"/>
</dbReference>
<dbReference type="SUPFAM" id="SSF46689">
    <property type="entry name" value="Homeodomain-like"/>
    <property type="match status" value="2"/>
</dbReference>